<evidence type="ECO:0000313" key="2">
    <source>
        <dbReference type="EMBL" id="ELU06085.1"/>
    </source>
</evidence>
<proteinExistence type="predicted"/>
<dbReference type="STRING" id="283909.R7UIU6"/>
<accession>R7UIU6</accession>
<keyword evidence="1" id="KW-1133">Transmembrane helix</keyword>
<evidence type="ECO:0000313" key="4">
    <source>
        <dbReference type="Proteomes" id="UP000014760"/>
    </source>
</evidence>
<sequence length="332" mass="36462">MVIACDYELLMYAPIYCSLLYLYISKGSWYATIMLEIGVCSLTSLVLVIILLFESSKPLAASDQYKTVQRSCDRSSECNSANGEMCYWMYDGCSKGFCMCNPYTHSKDPRGKCSKERSGGEYCETGDLCPDGMSCLGNQCSCIRGKLTADKQFCTLGYQQLLGEACVPSYTKCLQKASYGYTENDVWCSGRGVCDCEDGYKADGVSCRKWEIGEFGCARAFQCEGGAICADGQCICPTGYLPTASNTKCAKRGALTNLPVGAVCDEINERRYCAHELVCHRCNGQTKSMCVKFLLSTRWARQTGRAPSLHTSTGAVLFSVLISFFVARNAVR</sequence>
<feature type="transmembrane region" description="Helical" evidence="1">
    <location>
        <begin position="7"/>
        <end position="24"/>
    </location>
</feature>
<feature type="transmembrane region" description="Helical" evidence="1">
    <location>
        <begin position="308"/>
        <end position="327"/>
    </location>
</feature>
<evidence type="ECO:0000256" key="1">
    <source>
        <dbReference type="SAM" id="Phobius"/>
    </source>
</evidence>
<dbReference type="AlphaFoldDB" id="R7UIU6"/>
<dbReference type="HOGENOM" id="CLU_837430_0_0_1"/>
<organism evidence="2">
    <name type="scientific">Capitella teleta</name>
    <name type="common">Polychaete worm</name>
    <dbReference type="NCBI Taxonomy" id="283909"/>
    <lineage>
        <taxon>Eukaryota</taxon>
        <taxon>Metazoa</taxon>
        <taxon>Spiralia</taxon>
        <taxon>Lophotrochozoa</taxon>
        <taxon>Annelida</taxon>
        <taxon>Polychaeta</taxon>
        <taxon>Sedentaria</taxon>
        <taxon>Scolecida</taxon>
        <taxon>Capitellidae</taxon>
        <taxon>Capitella</taxon>
    </lineage>
</organism>
<name>R7UIU6_CAPTE</name>
<dbReference type="EMBL" id="AMQN01007568">
    <property type="status" value="NOT_ANNOTATED_CDS"/>
    <property type="molecule type" value="Genomic_DNA"/>
</dbReference>
<keyword evidence="4" id="KW-1185">Reference proteome</keyword>
<dbReference type="OMA" id="MISTCSK"/>
<reference evidence="2 4" key="2">
    <citation type="journal article" date="2013" name="Nature">
        <title>Insights into bilaterian evolution from three spiralian genomes.</title>
        <authorList>
            <person name="Simakov O."/>
            <person name="Marletaz F."/>
            <person name="Cho S.J."/>
            <person name="Edsinger-Gonzales E."/>
            <person name="Havlak P."/>
            <person name="Hellsten U."/>
            <person name="Kuo D.H."/>
            <person name="Larsson T."/>
            <person name="Lv J."/>
            <person name="Arendt D."/>
            <person name="Savage R."/>
            <person name="Osoegawa K."/>
            <person name="de Jong P."/>
            <person name="Grimwood J."/>
            <person name="Chapman J.A."/>
            <person name="Shapiro H."/>
            <person name="Aerts A."/>
            <person name="Otillar R.P."/>
            <person name="Terry A.Y."/>
            <person name="Boore J.L."/>
            <person name="Grigoriev I.V."/>
            <person name="Lindberg D.R."/>
            <person name="Seaver E.C."/>
            <person name="Weisblat D.A."/>
            <person name="Putnam N.H."/>
            <person name="Rokhsar D.S."/>
        </authorList>
    </citation>
    <scope>NUCLEOTIDE SEQUENCE</scope>
    <source>
        <strain evidence="2 4">I ESC-2004</strain>
    </source>
</reference>
<reference evidence="4" key="1">
    <citation type="submission" date="2012-12" db="EMBL/GenBank/DDBJ databases">
        <authorList>
            <person name="Hellsten U."/>
            <person name="Grimwood J."/>
            <person name="Chapman J.A."/>
            <person name="Shapiro H."/>
            <person name="Aerts A."/>
            <person name="Otillar R.P."/>
            <person name="Terry A.Y."/>
            <person name="Boore J.L."/>
            <person name="Simakov O."/>
            <person name="Marletaz F."/>
            <person name="Cho S.-J."/>
            <person name="Edsinger-Gonzales E."/>
            <person name="Havlak P."/>
            <person name="Kuo D.-H."/>
            <person name="Larsson T."/>
            <person name="Lv J."/>
            <person name="Arendt D."/>
            <person name="Savage R."/>
            <person name="Osoegawa K."/>
            <person name="de Jong P."/>
            <person name="Lindberg D.R."/>
            <person name="Seaver E.C."/>
            <person name="Weisblat D.A."/>
            <person name="Putnam N.H."/>
            <person name="Grigoriev I.V."/>
            <person name="Rokhsar D.S."/>
        </authorList>
    </citation>
    <scope>NUCLEOTIDE SEQUENCE</scope>
    <source>
        <strain evidence="4">I ESC-2004</strain>
    </source>
</reference>
<dbReference type="EnsemblMetazoa" id="CapteT224408">
    <property type="protein sequence ID" value="CapteP224408"/>
    <property type="gene ID" value="CapteG224408"/>
</dbReference>
<evidence type="ECO:0000313" key="3">
    <source>
        <dbReference type="EnsemblMetazoa" id="CapteP224408"/>
    </source>
</evidence>
<dbReference type="Proteomes" id="UP000014760">
    <property type="component" value="Unassembled WGS sequence"/>
</dbReference>
<feature type="transmembrane region" description="Helical" evidence="1">
    <location>
        <begin position="30"/>
        <end position="53"/>
    </location>
</feature>
<keyword evidence="1" id="KW-0472">Membrane</keyword>
<gene>
    <name evidence="2" type="ORF">CAPTEDRAFT_224408</name>
</gene>
<dbReference type="OrthoDB" id="6310963at2759"/>
<evidence type="ECO:0008006" key="5">
    <source>
        <dbReference type="Google" id="ProtNLM"/>
    </source>
</evidence>
<keyword evidence="1" id="KW-0812">Transmembrane</keyword>
<reference evidence="3" key="3">
    <citation type="submission" date="2015-06" db="UniProtKB">
        <authorList>
            <consortium name="EnsemblMetazoa"/>
        </authorList>
    </citation>
    <scope>IDENTIFICATION</scope>
</reference>
<dbReference type="EMBL" id="KB300950">
    <property type="protein sequence ID" value="ELU06085.1"/>
    <property type="molecule type" value="Genomic_DNA"/>
</dbReference>
<protein>
    <recommendedName>
        <fullName evidence="5">EB domain-containing protein</fullName>
    </recommendedName>
</protein>